<accession>A0A2I0K6P5</accession>
<name>A0A2I0K6P5_PUNGR</name>
<sequence>MAASVIQQSAFAGQTALKQSNELVRKIGSFGGGRVSMRRTVKSTPQSIWYGPDRPKYLGPFSEQTP</sequence>
<feature type="non-terminal residue" evidence="1">
    <location>
        <position position="66"/>
    </location>
</feature>
<gene>
    <name evidence="1" type="ORF">CRG98_015416</name>
</gene>
<evidence type="ECO:0000313" key="2">
    <source>
        <dbReference type="Proteomes" id="UP000233551"/>
    </source>
</evidence>
<proteinExistence type="predicted"/>
<comment type="caution">
    <text evidence="1">The sequence shown here is derived from an EMBL/GenBank/DDBJ whole genome shotgun (WGS) entry which is preliminary data.</text>
</comment>
<dbReference type="Proteomes" id="UP000233551">
    <property type="component" value="Unassembled WGS sequence"/>
</dbReference>
<reference evidence="1 2" key="1">
    <citation type="submission" date="2017-11" db="EMBL/GenBank/DDBJ databases">
        <title>De-novo sequencing of pomegranate (Punica granatum L.) genome.</title>
        <authorList>
            <person name="Akparov Z."/>
            <person name="Amiraslanov A."/>
            <person name="Hajiyeva S."/>
            <person name="Abbasov M."/>
            <person name="Kaur K."/>
            <person name="Hamwieh A."/>
            <person name="Solovyev V."/>
            <person name="Salamov A."/>
            <person name="Braich B."/>
            <person name="Kosarev P."/>
            <person name="Mahmoud A."/>
            <person name="Hajiyev E."/>
            <person name="Babayeva S."/>
            <person name="Izzatullayeva V."/>
            <person name="Mammadov A."/>
            <person name="Mammadov A."/>
            <person name="Sharifova S."/>
            <person name="Ojaghi J."/>
            <person name="Eynullazada K."/>
            <person name="Bayramov B."/>
            <person name="Abdulazimova A."/>
            <person name="Shahmuradov I."/>
        </authorList>
    </citation>
    <scope>NUCLEOTIDE SEQUENCE [LARGE SCALE GENOMIC DNA]</scope>
    <source>
        <strain evidence="2">cv. AG2017</strain>
        <tissue evidence="1">Leaf</tissue>
    </source>
</reference>
<dbReference type="AlphaFoldDB" id="A0A2I0K6P5"/>
<dbReference type="EMBL" id="PGOL01000846">
    <property type="protein sequence ID" value="PKI64229.1"/>
    <property type="molecule type" value="Genomic_DNA"/>
</dbReference>
<evidence type="ECO:0000313" key="1">
    <source>
        <dbReference type="EMBL" id="PKI64229.1"/>
    </source>
</evidence>
<keyword evidence="2" id="KW-1185">Reference proteome</keyword>
<dbReference type="STRING" id="22663.A0A2I0K6P5"/>
<protein>
    <submittedName>
        <fullName evidence="1">Uncharacterized protein</fullName>
    </submittedName>
</protein>
<organism evidence="1 2">
    <name type="scientific">Punica granatum</name>
    <name type="common">Pomegranate</name>
    <dbReference type="NCBI Taxonomy" id="22663"/>
    <lineage>
        <taxon>Eukaryota</taxon>
        <taxon>Viridiplantae</taxon>
        <taxon>Streptophyta</taxon>
        <taxon>Embryophyta</taxon>
        <taxon>Tracheophyta</taxon>
        <taxon>Spermatophyta</taxon>
        <taxon>Magnoliopsida</taxon>
        <taxon>eudicotyledons</taxon>
        <taxon>Gunneridae</taxon>
        <taxon>Pentapetalae</taxon>
        <taxon>rosids</taxon>
        <taxon>malvids</taxon>
        <taxon>Myrtales</taxon>
        <taxon>Lythraceae</taxon>
        <taxon>Punica</taxon>
    </lineage>
</organism>